<dbReference type="Pfam" id="PF18198">
    <property type="entry name" value="AAA_lid_11"/>
    <property type="match status" value="1"/>
</dbReference>
<gene>
    <name evidence="4" type="ORF">TGEB3V08_LOCUS7507</name>
</gene>
<feature type="domain" description="Dynein heavy chain region D6 P-loop" evidence="1">
    <location>
        <begin position="272"/>
        <end position="359"/>
    </location>
</feature>
<dbReference type="FunFam" id="3.40.50.300:FF:000362">
    <property type="entry name" value="Dynein, axonemal, heavy chain 6"/>
    <property type="match status" value="1"/>
</dbReference>
<dbReference type="Gene3D" id="3.10.490.20">
    <property type="match status" value="1"/>
</dbReference>
<evidence type="ECO:0008006" key="5">
    <source>
        <dbReference type="Google" id="ProtNLM"/>
    </source>
</evidence>
<evidence type="ECO:0000259" key="2">
    <source>
        <dbReference type="Pfam" id="PF18198"/>
    </source>
</evidence>
<dbReference type="InterPro" id="IPR042219">
    <property type="entry name" value="AAA_lid_11_sf"/>
</dbReference>
<dbReference type="Gene3D" id="1.20.1270.280">
    <property type="match status" value="1"/>
</dbReference>
<dbReference type="Gene3D" id="3.40.50.300">
    <property type="entry name" value="P-loop containing nucleotide triphosphate hydrolases"/>
    <property type="match status" value="1"/>
</dbReference>
<evidence type="ECO:0000313" key="4">
    <source>
        <dbReference type="EMBL" id="CAD7599972.1"/>
    </source>
</evidence>
<dbReference type="Gene3D" id="1.10.8.1220">
    <property type="match status" value="1"/>
</dbReference>
<dbReference type="GO" id="GO:0008569">
    <property type="term" value="F:minus-end-directed microtubule motor activity"/>
    <property type="evidence" value="ECO:0007669"/>
    <property type="project" value="InterPro"/>
</dbReference>
<dbReference type="InterPro" id="IPR027417">
    <property type="entry name" value="P-loop_NTPase"/>
</dbReference>
<evidence type="ECO:0000259" key="3">
    <source>
        <dbReference type="Pfam" id="PF18199"/>
    </source>
</evidence>
<dbReference type="GO" id="GO:0045505">
    <property type="term" value="F:dynein intermediate chain binding"/>
    <property type="evidence" value="ECO:0007669"/>
    <property type="project" value="InterPro"/>
</dbReference>
<feature type="domain" description="Dynein heavy chain AAA lid" evidence="2">
    <location>
        <begin position="394"/>
        <end position="533"/>
    </location>
</feature>
<accession>A0A7R9K3U0</accession>
<evidence type="ECO:0000259" key="1">
    <source>
        <dbReference type="Pfam" id="PF03028"/>
    </source>
</evidence>
<sequence>MYQYSLPWFVNLFKVAIDNTEKVDDLEVRLADLTKYFTYLLYVNICRSLFEKDKLLFSLLLGVNLLKNENNLDSAEWMFLLTGGVGLTNPHPRPNDWLPALSWDEWCRLDELSHFKGLRTHMENNGDKWKSVFDSLEPHMCAMPEPWHTHLSQFQKMLVLRCLRSDKIVPSVQLFVQDNLGKEFVEPPPFDLTSSFNDSHSCIPLIFILTPGTDPTAQLLKFADDQEVTFCSSHSLLMSSDRMKPRLGYWAVTTDILQKAAITPLSSGSNGFGASRLYSLSLGQGQGPIAMKMIEDGIRNGTWVVLQNCHLAKSFMPSLEKVCEGFTPETTHPDFRLWLTSYPADHFPVSVLQNGVKMTNEPPKGLRANIVRSYLSDPIIDPEFFESCKQSENFKKLLYGLCFFHALTQERRMFGPLGWNIPYEFNETDLRISVQQLHMFLNQYQDVQYAALRYLTGECNYGGRVTDDWDRRTLNTLLAKFYCPDIVEKEVYPFDPSGVYYAPTEKEHDAFLKYTRNLPLITHPEVFGMHENADIMKDQTETDLLFTSILLTQLANALVVLSLITEDGEIEARISCVELSNTIANCFRKGGFCHNNAEKQNEDVEEIVPAVYNWENVGHDAGDALAAEEGEKSPDEKILEVASDVLAKLPKNFDLDAALRKYPTMYEQSMNTVLVQEMGRFNNLLSAIRSSLIEVRKAIKGLVVMSFSLEEVVTSVLIGRVPKFWMKKSYPSLKPLGSYINDFLARLEFLQKWYDKGPPSMYWVSGFYFTQAFLTGAQQNYARKYSIPIDHLGFDFEVMNKDTYSIPPEDGVYIYGLFLDGARWNPQECVLDESLPKVLFTSVPIIWLKPMRKNDIPVRSTYVCPLYKTAERRGTLSTTGHSTNFVIAMLLPTQKPQEHWVLRGVAMLCQLSM</sequence>
<dbReference type="EMBL" id="OE842415">
    <property type="protein sequence ID" value="CAD7599972.1"/>
    <property type="molecule type" value="Genomic_DNA"/>
</dbReference>
<dbReference type="GO" id="GO:0051959">
    <property type="term" value="F:dynein light intermediate chain binding"/>
    <property type="evidence" value="ECO:0007669"/>
    <property type="project" value="InterPro"/>
</dbReference>
<name>A0A7R9K3U0_TIMGE</name>
<dbReference type="Gene3D" id="1.10.8.720">
    <property type="entry name" value="Region D6 of dynein motor"/>
    <property type="match status" value="1"/>
</dbReference>
<dbReference type="Pfam" id="PF18199">
    <property type="entry name" value="Dynein_C"/>
    <property type="match status" value="1"/>
</dbReference>
<dbReference type="FunFam" id="1.20.1270.280:FF:000001">
    <property type="entry name" value="dynein heavy chain 7, axonemal"/>
    <property type="match status" value="1"/>
</dbReference>
<protein>
    <recommendedName>
        <fullName evidence="5">Dynein heavy chain</fullName>
    </recommendedName>
</protein>
<dbReference type="InterPro" id="IPR026983">
    <property type="entry name" value="DHC"/>
</dbReference>
<dbReference type="FunFam" id="3.10.490.20:FF:000001">
    <property type="entry name" value="dynein heavy chain 7, axonemal"/>
    <property type="match status" value="1"/>
</dbReference>
<dbReference type="InterPro" id="IPR041658">
    <property type="entry name" value="AAA_lid_11"/>
</dbReference>
<dbReference type="Pfam" id="PF03028">
    <property type="entry name" value="Dynein_heavy"/>
    <property type="match status" value="1"/>
</dbReference>
<dbReference type="GO" id="GO:0007018">
    <property type="term" value="P:microtubule-based movement"/>
    <property type="evidence" value="ECO:0007669"/>
    <property type="project" value="InterPro"/>
</dbReference>
<dbReference type="FunFam" id="1.10.8.720:FF:000001">
    <property type="entry name" value="dynein heavy chain 7, axonemal"/>
    <property type="match status" value="1"/>
</dbReference>
<dbReference type="GO" id="GO:0030286">
    <property type="term" value="C:dynein complex"/>
    <property type="evidence" value="ECO:0007669"/>
    <property type="project" value="InterPro"/>
</dbReference>
<proteinExistence type="predicted"/>
<dbReference type="AlphaFoldDB" id="A0A7R9K3U0"/>
<dbReference type="InterPro" id="IPR004273">
    <property type="entry name" value="Dynein_heavy_D6_P-loop"/>
</dbReference>
<feature type="domain" description="Dynein heavy chain C-terminal" evidence="3">
    <location>
        <begin position="629"/>
        <end position="909"/>
    </location>
</feature>
<dbReference type="PANTHER" id="PTHR22878:SF66">
    <property type="entry name" value="DYNEIN AXONEMAL HEAVY CHAIN 7"/>
    <property type="match status" value="1"/>
</dbReference>
<organism evidence="4">
    <name type="scientific">Timema genevievae</name>
    <name type="common">Walking stick</name>
    <dbReference type="NCBI Taxonomy" id="629358"/>
    <lineage>
        <taxon>Eukaryota</taxon>
        <taxon>Metazoa</taxon>
        <taxon>Ecdysozoa</taxon>
        <taxon>Arthropoda</taxon>
        <taxon>Hexapoda</taxon>
        <taxon>Insecta</taxon>
        <taxon>Pterygota</taxon>
        <taxon>Neoptera</taxon>
        <taxon>Polyneoptera</taxon>
        <taxon>Phasmatodea</taxon>
        <taxon>Timematodea</taxon>
        <taxon>Timematoidea</taxon>
        <taxon>Timematidae</taxon>
        <taxon>Timema</taxon>
    </lineage>
</organism>
<dbReference type="PANTHER" id="PTHR22878">
    <property type="entry name" value="DYNEIN HEAVY CHAIN 6, AXONEMAL-LIKE-RELATED"/>
    <property type="match status" value="1"/>
</dbReference>
<dbReference type="InterPro" id="IPR043160">
    <property type="entry name" value="Dynein_C_barrel"/>
</dbReference>
<dbReference type="InterPro" id="IPR041228">
    <property type="entry name" value="Dynein_C"/>
</dbReference>
<reference evidence="4" key="1">
    <citation type="submission" date="2020-11" db="EMBL/GenBank/DDBJ databases">
        <authorList>
            <person name="Tran Van P."/>
        </authorList>
    </citation>
    <scope>NUCLEOTIDE SEQUENCE</scope>
</reference>